<accession>A0A5B7C1H8</accession>
<dbReference type="AlphaFoldDB" id="A0A5B7C1H8"/>
<keyword evidence="1" id="KW-0805">Transcription regulation</keyword>
<keyword evidence="3" id="KW-0175">Coiled coil</keyword>
<evidence type="ECO:0000313" key="5">
    <source>
        <dbReference type="EMBL" id="MPA73173.1"/>
    </source>
</evidence>
<feature type="coiled-coil region" evidence="3">
    <location>
        <begin position="141"/>
        <end position="173"/>
    </location>
</feature>
<evidence type="ECO:0000256" key="3">
    <source>
        <dbReference type="SAM" id="Coils"/>
    </source>
</evidence>
<organism evidence="5">
    <name type="scientific">Davidia involucrata</name>
    <name type="common">Dove tree</name>
    <dbReference type="NCBI Taxonomy" id="16924"/>
    <lineage>
        <taxon>Eukaryota</taxon>
        <taxon>Viridiplantae</taxon>
        <taxon>Streptophyta</taxon>
        <taxon>Embryophyta</taxon>
        <taxon>Tracheophyta</taxon>
        <taxon>Spermatophyta</taxon>
        <taxon>Magnoliopsida</taxon>
        <taxon>eudicotyledons</taxon>
        <taxon>Gunneridae</taxon>
        <taxon>Pentapetalae</taxon>
        <taxon>asterids</taxon>
        <taxon>Cornales</taxon>
        <taxon>Nyssaceae</taxon>
        <taxon>Davidia</taxon>
    </lineage>
</organism>
<dbReference type="PANTHER" id="PTHR33124:SF42">
    <property type="entry name" value="TRANSCRIPTION FACTOR BHLH146"/>
    <property type="match status" value="1"/>
</dbReference>
<dbReference type="GO" id="GO:0006355">
    <property type="term" value="P:regulation of DNA-templated transcription"/>
    <property type="evidence" value="ECO:0007669"/>
    <property type="project" value="InterPro"/>
</dbReference>
<feature type="domain" description="IBH1-like N-terminal" evidence="4">
    <location>
        <begin position="22"/>
        <end position="85"/>
    </location>
</feature>
<dbReference type="InterPro" id="IPR059002">
    <property type="entry name" value="IBH1_N"/>
</dbReference>
<keyword evidence="2" id="KW-0804">Transcription</keyword>
<evidence type="ECO:0000256" key="2">
    <source>
        <dbReference type="ARBA" id="ARBA00023163"/>
    </source>
</evidence>
<dbReference type="Pfam" id="PF26576">
    <property type="entry name" value="IBH1_N"/>
    <property type="match status" value="1"/>
</dbReference>
<dbReference type="EMBL" id="GHES01042614">
    <property type="protein sequence ID" value="MPA73173.1"/>
    <property type="molecule type" value="Transcribed_RNA"/>
</dbReference>
<evidence type="ECO:0000256" key="1">
    <source>
        <dbReference type="ARBA" id="ARBA00023015"/>
    </source>
</evidence>
<proteinExistence type="predicted"/>
<evidence type="ECO:0000259" key="4">
    <source>
        <dbReference type="Pfam" id="PF26576"/>
    </source>
</evidence>
<reference evidence="5" key="1">
    <citation type="submission" date="2019-08" db="EMBL/GenBank/DDBJ databases">
        <title>Reference gene set and small RNA set construction with multiple tissues from Davidia involucrata Baill.</title>
        <authorList>
            <person name="Yang H."/>
            <person name="Zhou C."/>
            <person name="Li G."/>
            <person name="Wang J."/>
            <person name="Gao P."/>
            <person name="Wang M."/>
            <person name="Wang R."/>
            <person name="Zhao Y."/>
        </authorList>
    </citation>
    <scope>NUCLEOTIDE SEQUENCE</scope>
    <source>
        <tissue evidence="5">Mixed with DoveR01_LX</tissue>
    </source>
</reference>
<protein>
    <recommendedName>
        <fullName evidence="4">IBH1-like N-terminal domain-containing protein</fullName>
    </recommendedName>
</protein>
<dbReference type="InterPro" id="IPR044660">
    <property type="entry name" value="IBH1-like"/>
</dbReference>
<sequence>MQCNATKQKRACSLEPTKLLHAAFARKYVNYLVPALQNIHKDISSEEKDNGELKTNKVRYEVDMALAMSADAFAWSHALKDKLQTGVNQKDRCNIIEENVNDDILPIPHLQKSLVYTQICTNPKFEPKNTVKLKSSRRLRLQGKKRKEKELAEKESEEEEKQITSRLANLRNLLPGGDVMGVDDEMLTEVASYLACLELQVNILRCLVETH</sequence>
<gene>
    <name evidence="5" type="ORF">Din_042614</name>
</gene>
<dbReference type="PANTHER" id="PTHR33124">
    <property type="entry name" value="TRANSCRIPTION FACTOR IBH1-LIKE 1"/>
    <property type="match status" value="1"/>
</dbReference>
<name>A0A5B7C1H8_DAVIN</name>